<dbReference type="GO" id="GO:0016301">
    <property type="term" value="F:kinase activity"/>
    <property type="evidence" value="ECO:0007669"/>
    <property type="project" value="UniProtKB-KW"/>
</dbReference>
<comment type="caution">
    <text evidence="7">The sequence shown here is derived from an EMBL/GenBank/DDBJ whole genome shotgun (WGS) entry which is preliminary data.</text>
</comment>
<name>A0ABP6ZXQ1_9ACTN</name>
<feature type="domain" description="Carbohydrate kinase PfkB" evidence="6">
    <location>
        <begin position="35"/>
        <end position="310"/>
    </location>
</feature>
<organism evidence="7 8">
    <name type="scientific">Nonomuraea rosea</name>
    <dbReference type="NCBI Taxonomy" id="638574"/>
    <lineage>
        <taxon>Bacteria</taxon>
        <taxon>Bacillati</taxon>
        <taxon>Actinomycetota</taxon>
        <taxon>Actinomycetes</taxon>
        <taxon>Streptosporangiales</taxon>
        <taxon>Streptosporangiaceae</taxon>
        <taxon>Nonomuraea</taxon>
    </lineage>
</organism>
<dbReference type="PANTHER" id="PTHR43085">
    <property type="entry name" value="HEXOKINASE FAMILY MEMBER"/>
    <property type="match status" value="1"/>
</dbReference>
<dbReference type="InterPro" id="IPR011611">
    <property type="entry name" value="PfkB_dom"/>
</dbReference>
<dbReference type="PROSITE" id="PS00584">
    <property type="entry name" value="PFKB_KINASES_2"/>
    <property type="match status" value="1"/>
</dbReference>
<dbReference type="Proteomes" id="UP001500630">
    <property type="component" value="Unassembled WGS sequence"/>
</dbReference>
<dbReference type="Pfam" id="PF00294">
    <property type="entry name" value="PfkB"/>
    <property type="match status" value="1"/>
</dbReference>
<accession>A0ABP6ZXQ1</accession>
<evidence type="ECO:0000256" key="5">
    <source>
        <dbReference type="ARBA" id="ARBA00022840"/>
    </source>
</evidence>
<keyword evidence="8" id="KW-1185">Reference proteome</keyword>
<sequence length="322" mass="32866">MIAVLGECVADSFTARPPSPSGPDSSPGGPAELALRVLPGGGPANTAVALARLGTPARFLGRLSGDAFGELFRAHLAASGVDLSAAVAAEEPSTLAVASLDAHGHAAYTFYAGGTADWQWTPYELGLPRLGQADCLHTGSLALVRDPGRTAVEEFVRTAAAHATISIDPNVRPTLAARDDYQVARWCESADILKLSDDDLEYLLPGVPVERACDTWHAAGARLVVVTRGAAGALLSLDGARATVPAPRVRVVDTVGAGDSFTAGLLHDLGAKGLLGGRLDGLDLATAVQAAEFAARVSAMTCSVAGANPPWAAQLAEPAPGR</sequence>
<protein>
    <submittedName>
        <fullName evidence="7">Carbohydrate kinase</fullName>
    </submittedName>
</protein>
<dbReference type="RefSeq" id="WP_345578635.1">
    <property type="nucleotide sequence ID" value="NZ_BAABDQ010000060.1"/>
</dbReference>
<evidence type="ECO:0000313" key="7">
    <source>
        <dbReference type="EMBL" id="GAA3619630.1"/>
    </source>
</evidence>
<evidence type="ECO:0000256" key="2">
    <source>
        <dbReference type="ARBA" id="ARBA00022679"/>
    </source>
</evidence>
<keyword evidence="2" id="KW-0808">Transferase</keyword>
<keyword evidence="3" id="KW-0547">Nucleotide-binding</keyword>
<keyword evidence="5" id="KW-0067">ATP-binding</keyword>
<dbReference type="InterPro" id="IPR029056">
    <property type="entry name" value="Ribokinase-like"/>
</dbReference>
<proteinExistence type="inferred from homology"/>
<evidence type="ECO:0000256" key="3">
    <source>
        <dbReference type="ARBA" id="ARBA00022741"/>
    </source>
</evidence>
<evidence type="ECO:0000313" key="8">
    <source>
        <dbReference type="Proteomes" id="UP001500630"/>
    </source>
</evidence>
<dbReference type="EMBL" id="BAABDQ010000060">
    <property type="protein sequence ID" value="GAA3619630.1"/>
    <property type="molecule type" value="Genomic_DNA"/>
</dbReference>
<comment type="similarity">
    <text evidence="1">Belongs to the carbohydrate kinase PfkB family.</text>
</comment>
<dbReference type="InterPro" id="IPR050306">
    <property type="entry name" value="PfkB_Carbo_kinase"/>
</dbReference>
<dbReference type="PANTHER" id="PTHR43085:SF1">
    <property type="entry name" value="PSEUDOURIDINE KINASE-RELATED"/>
    <property type="match status" value="1"/>
</dbReference>
<reference evidence="8" key="1">
    <citation type="journal article" date="2019" name="Int. J. Syst. Evol. Microbiol.">
        <title>The Global Catalogue of Microorganisms (GCM) 10K type strain sequencing project: providing services to taxonomists for standard genome sequencing and annotation.</title>
        <authorList>
            <consortium name="The Broad Institute Genomics Platform"/>
            <consortium name="The Broad Institute Genome Sequencing Center for Infectious Disease"/>
            <person name="Wu L."/>
            <person name="Ma J."/>
        </authorList>
    </citation>
    <scope>NUCLEOTIDE SEQUENCE [LARGE SCALE GENOMIC DNA]</scope>
    <source>
        <strain evidence="8">JCM 17326</strain>
    </source>
</reference>
<keyword evidence="4 7" id="KW-0418">Kinase</keyword>
<dbReference type="InterPro" id="IPR002173">
    <property type="entry name" value="Carboh/pur_kinase_PfkB_CS"/>
</dbReference>
<dbReference type="SUPFAM" id="SSF53613">
    <property type="entry name" value="Ribokinase-like"/>
    <property type="match status" value="1"/>
</dbReference>
<dbReference type="CDD" id="cd01167">
    <property type="entry name" value="bac_FRK"/>
    <property type="match status" value="1"/>
</dbReference>
<dbReference type="Gene3D" id="3.40.1190.20">
    <property type="match status" value="1"/>
</dbReference>
<evidence type="ECO:0000256" key="1">
    <source>
        <dbReference type="ARBA" id="ARBA00010688"/>
    </source>
</evidence>
<evidence type="ECO:0000259" key="6">
    <source>
        <dbReference type="Pfam" id="PF00294"/>
    </source>
</evidence>
<gene>
    <name evidence="7" type="ORF">GCM10022419_126620</name>
</gene>
<evidence type="ECO:0000256" key="4">
    <source>
        <dbReference type="ARBA" id="ARBA00022777"/>
    </source>
</evidence>